<sequence>MNRTFVAMAAVVALNAAGALVSQDENVGAADAAGWLKASSWSNDQVPSPGNDYINNVSGRDTRTPQGSIEGNPVFLGDSLTIDNGAVLKFKHTGVCTASNLTITAGSSLQNGGSSGSLAGNLALTGAGTVTFNPSYHNRKTTVSAWVTADAAIHTIAVNNSGEFTAATECGFTFSNPSNTFAGTWDVQNCYLKGNGLGAGSFIVGTQGYLDIDGAYHNPVGSLDCNGVIKLDEDLTFQSATIRGVGLASGTHNATNLITDLGIDASALADGLASAGTITVLSDPPVSHSEFTFNSDATPATLILNGVNRMGSSSDDGFYLRTFDGQNYSETMLGHASFSGDRMTVSESAGSLPSFTFRIDAYPRHVSIHLVDTEGIGANDRQYGMRLRLISNALVWMKSLDDVVDADTDEDDAWQDIYWKYPWAAEADGTKGGVALYDGTLDGAELDACLASIWANEPIPHPAGQPSWTEADVLAWVAQYRAKLGAMSQVQFEATNLADLYTLTDTVAFPAGVKRVYMHTATWRGEYWPNYNSITNVNTEVFPNGKADLVAYTEYLAASNIMIRLHNVGIPVGENDAEFLVPTVDRRLDCWGGGTLEVPISSSDTRIRLRVNEGVNLPVYIGSAMHFDYVRIGEEIVRVGSFERTEEEVWVLEGCTRGLGATDALSHAAGEDWAGLLSPWTSGVYGPNYDLDQPDSLMDDLAFRHASFLNDLFVASGGGHLHIDGGNSHDNTPWSGRDYYDRVYSYLEYPVTSSRVGRSIAANFEQSFSGVRDDMTYNYFPLAVGIRLDEYRYKGYPATSILNTHFMAQESIMTGGRRVSLSVPMSGESFGMNELNNHGLSGEVIDLFGYWIELGSILHEDDVAYVAAVTTKTPGSNHYETDHVLVLGKNGSDEYIFTPHHVMSRTTVDDGPFYMAHQEKGGAEPMQSITSGTAIEVDNPYAAQELQFVVRVHEDASGSLVDPSIQIAGAGSLSITGTVNPGEFLQYTGGTTAKICDKNWNTLSEPTVTQSGFHVAAGNNTITATQSGGSVDIETQYIVTDAAYVLKTNDRL</sequence>
<keyword evidence="3" id="KW-1185">Reference proteome</keyword>
<evidence type="ECO:0000313" key="3">
    <source>
        <dbReference type="Proteomes" id="UP000366872"/>
    </source>
</evidence>
<name>A0A6C2U2H2_PONDE</name>
<gene>
    <name evidence="2" type="ORF">PDESU_02411</name>
</gene>
<dbReference type="Proteomes" id="UP000366872">
    <property type="component" value="Unassembled WGS sequence"/>
</dbReference>
<dbReference type="RefSeq" id="WP_136079391.1">
    <property type="nucleotide sequence ID" value="NZ_CAAHFG010000001.1"/>
</dbReference>
<accession>A0A6C2U2H2</accession>
<organism evidence="2 3">
    <name type="scientific">Pontiella desulfatans</name>
    <dbReference type="NCBI Taxonomy" id="2750659"/>
    <lineage>
        <taxon>Bacteria</taxon>
        <taxon>Pseudomonadati</taxon>
        <taxon>Kiritimatiellota</taxon>
        <taxon>Kiritimatiellia</taxon>
        <taxon>Kiritimatiellales</taxon>
        <taxon>Pontiellaceae</taxon>
        <taxon>Pontiella</taxon>
    </lineage>
</organism>
<feature type="signal peptide" evidence="1">
    <location>
        <begin position="1"/>
        <end position="18"/>
    </location>
</feature>
<evidence type="ECO:0008006" key="4">
    <source>
        <dbReference type="Google" id="ProtNLM"/>
    </source>
</evidence>
<evidence type="ECO:0000313" key="2">
    <source>
        <dbReference type="EMBL" id="VGO13854.1"/>
    </source>
</evidence>
<keyword evidence="1" id="KW-0732">Signal</keyword>
<proteinExistence type="predicted"/>
<protein>
    <recommendedName>
        <fullName evidence="4">G8 domain-containing protein</fullName>
    </recommendedName>
</protein>
<evidence type="ECO:0000256" key="1">
    <source>
        <dbReference type="SAM" id="SignalP"/>
    </source>
</evidence>
<reference evidence="2 3" key="1">
    <citation type="submission" date="2019-04" db="EMBL/GenBank/DDBJ databases">
        <authorList>
            <person name="Van Vliet M D."/>
        </authorList>
    </citation>
    <scope>NUCLEOTIDE SEQUENCE [LARGE SCALE GENOMIC DNA]</scope>
    <source>
        <strain evidence="2 3">F1</strain>
    </source>
</reference>
<dbReference type="AlphaFoldDB" id="A0A6C2U2H2"/>
<feature type="chain" id="PRO_5025413869" description="G8 domain-containing protein" evidence="1">
    <location>
        <begin position="19"/>
        <end position="1052"/>
    </location>
</feature>
<dbReference type="EMBL" id="CAAHFG010000001">
    <property type="protein sequence ID" value="VGO13854.1"/>
    <property type="molecule type" value="Genomic_DNA"/>
</dbReference>